<accession>A0A1G8GXD6</accession>
<gene>
    <name evidence="2" type="ORF">SAMN05421818_13417</name>
</gene>
<evidence type="ECO:0000313" key="3">
    <source>
        <dbReference type="Proteomes" id="UP000243588"/>
    </source>
</evidence>
<dbReference type="Pfam" id="PF01656">
    <property type="entry name" value="CbiA"/>
    <property type="match status" value="1"/>
</dbReference>
<organism evidence="2 3">
    <name type="scientific">Myroides phaeus</name>
    <dbReference type="NCBI Taxonomy" id="702745"/>
    <lineage>
        <taxon>Bacteria</taxon>
        <taxon>Pseudomonadati</taxon>
        <taxon>Bacteroidota</taxon>
        <taxon>Flavobacteriia</taxon>
        <taxon>Flavobacteriales</taxon>
        <taxon>Flavobacteriaceae</taxon>
        <taxon>Myroides</taxon>
    </lineage>
</organism>
<dbReference type="SUPFAM" id="SSF52540">
    <property type="entry name" value="P-loop containing nucleoside triphosphate hydrolases"/>
    <property type="match status" value="1"/>
</dbReference>
<dbReference type="PANTHER" id="PTHR13696">
    <property type="entry name" value="P-LOOP CONTAINING NUCLEOSIDE TRIPHOSPHATE HYDROLASE"/>
    <property type="match status" value="1"/>
</dbReference>
<dbReference type="Proteomes" id="UP000243588">
    <property type="component" value="Unassembled WGS sequence"/>
</dbReference>
<reference evidence="3" key="1">
    <citation type="submission" date="2016-10" db="EMBL/GenBank/DDBJ databases">
        <authorList>
            <person name="Varghese N."/>
            <person name="Submissions S."/>
        </authorList>
    </citation>
    <scope>NUCLEOTIDE SEQUENCE [LARGE SCALE GENOMIC DNA]</scope>
    <source>
        <strain evidence="3">DSM 23313</strain>
    </source>
</reference>
<dbReference type="RefSeq" id="WP_090410433.1">
    <property type="nucleotide sequence ID" value="NZ_FNDQ01000034.1"/>
</dbReference>
<dbReference type="CDD" id="cd02042">
    <property type="entry name" value="ParAB_family"/>
    <property type="match status" value="1"/>
</dbReference>
<dbReference type="PIRSF" id="PIRSF009320">
    <property type="entry name" value="Nuc_binding_HP_1000"/>
    <property type="match status" value="1"/>
</dbReference>
<dbReference type="STRING" id="702745.SAMN05421818_13417"/>
<evidence type="ECO:0000313" key="2">
    <source>
        <dbReference type="EMBL" id="SDH98999.1"/>
    </source>
</evidence>
<name>A0A1G8GXD6_9FLAO</name>
<protein>
    <submittedName>
        <fullName evidence="2">Chromosome partitioning protein</fullName>
    </submittedName>
</protein>
<dbReference type="InterPro" id="IPR050678">
    <property type="entry name" value="DNA_Partitioning_ATPase"/>
</dbReference>
<dbReference type="GeneID" id="66976734"/>
<dbReference type="PANTHER" id="PTHR13696:SF96">
    <property type="entry name" value="COBQ_COBB_MIND_PARA NUCLEOTIDE BINDING DOMAIN-CONTAINING PROTEIN"/>
    <property type="match status" value="1"/>
</dbReference>
<dbReference type="Gene3D" id="3.40.50.300">
    <property type="entry name" value="P-loop containing nucleotide triphosphate hydrolases"/>
    <property type="match status" value="1"/>
</dbReference>
<dbReference type="InterPro" id="IPR002586">
    <property type="entry name" value="CobQ/CobB/MinD/ParA_Nub-bd_dom"/>
</dbReference>
<dbReference type="EMBL" id="FNDQ01000034">
    <property type="protein sequence ID" value="SDH98999.1"/>
    <property type="molecule type" value="Genomic_DNA"/>
</dbReference>
<keyword evidence="3" id="KW-1185">Reference proteome</keyword>
<feature type="domain" description="CobQ/CobB/MinD/ParA nucleotide binding" evidence="1">
    <location>
        <begin position="5"/>
        <end position="165"/>
    </location>
</feature>
<dbReference type="AlphaFoldDB" id="A0A1G8GXD6"/>
<proteinExistence type="predicted"/>
<evidence type="ECO:0000259" key="1">
    <source>
        <dbReference type="Pfam" id="PF01656"/>
    </source>
</evidence>
<dbReference type="InterPro" id="IPR027417">
    <property type="entry name" value="P-loop_NTPase"/>
</dbReference>
<sequence length="199" mass="22359">MAKIILFTHQKGGVGKSTLSYNVANLLNQDAKVGLIDWDYQGTLLQVKDLNDQLTYIDVDRKINKIPHEDFDFIIIDTPPYLFEEIHSLVQQADLIVIPTQASINDLLAIDKTVQIIKDNNAVDRSLIVFNRIKANSSLKDRLSENFNELDVPIANTVINDYDAITNSIVTKGVEGKHKASNQLQNLTRELMIKLLSNG</sequence>